<proteinExistence type="predicted"/>
<keyword evidence="2" id="KW-1185">Reference proteome</keyword>
<dbReference type="Proteomes" id="UP000094527">
    <property type="component" value="Unassembled WGS sequence"/>
</dbReference>
<organism evidence="1 2">
    <name type="scientific">Orchesella cincta</name>
    <name type="common">Springtail</name>
    <name type="synonym">Podura cincta</name>
    <dbReference type="NCBI Taxonomy" id="48709"/>
    <lineage>
        <taxon>Eukaryota</taxon>
        <taxon>Metazoa</taxon>
        <taxon>Ecdysozoa</taxon>
        <taxon>Arthropoda</taxon>
        <taxon>Hexapoda</taxon>
        <taxon>Collembola</taxon>
        <taxon>Entomobryomorpha</taxon>
        <taxon>Entomobryoidea</taxon>
        <taxon>Orchesellidae</taxon>
        <taxon>Orchesellinae</taxon>
        <taxon>Orchesella</taxon>
    </lineage>
</organism>
<reference evidence="1 2" key="1">
    <citation type="journal article" date="2016" name="Genome Biol. Evol.">
        <title>Gene Family Evolution Reflects Adaptation to Soil Environmental Stressors in the Genome of the Collembolan Orchesella cincta.</title>
        <authorList>
            <person name="Faddeeva-Vakhrusheva A."/>
            <person name="Derks M.F."/>
            <person name="Anvar S.Y."/>
            <person name="Agamennone V."/>
            <person name="Suring W."/>
            <person name="Smit S."/>
            <person name="van Straalen N.M."/>
            <person name="Roelofs D."/>
        </authorList>
    </citation>
    <scope>NUCLEOTIDE SEQUENCE [LARGE SCALE GENOMIC DNA]</scope>
    <source>
        <tissue evidence="1">Mixed pool</tissue>
    </source>
</reference>
<accession>A0A1D2M399</accession>
<gene>
    <name evidence="1" type="ORF">Ocin01_19269</name>
</gene>
<dbReference type="EMBL" id="LJIJ01005383">
    <property type="protein sequence ID" value="ODM87412.1"/>
    <property type="molecule type" value="Genomic_DNA"/>
</dbReference>
<sequence>MQRTDISADLNHLTGRLPKKWKNHAFEILEYRSVTWNDWKSWPIGVRDENKMWLVRYLEVMRPTHS</sequence>
<protein>
    <submittedName>
        <fullName evidence="1">Exocyst complex component 3</fullName>
    </submittedName>
</protein>
<evidence type="ECO:0000313" key="1">
    <source>
        <dbReference type="EMBL" id="ODM87412.1"/>
    </source>
</evidence>
<name>A0A1D2M399_ORCCI</name>
<comment type="caution">
    <text evidence="1">The sequence shown here is derived from an EMBL/GenBank/DDBJ whole genome shotgun (WGS) entry which is preliminary data.</text>
</comment>
<dbReference type="AlphaFoldDB" id="A0A1D2M399"/>
<evidence type="ECO:0000313" key="2">
    <source>
        <dbReference type="Proteomes" id="UP000094527"/>
    </source>
</evidence>